<evidence type="ECO:0000313" key="1">
    <source>
        <dbReference type="EMBL" id="MBA4665427.1"/>
    </source>
</evidence>
<organism evidence="1">
    <name type="scientific">Opuntia streptacantha</name>
    <name type="common">Prickly pear cactus</name>
    <name type="synonym">Opuntia cardona</name>
    <dbReference type="NCBI Taxonomy" id="393608"/>
    <lineage>
        <taxon>Eukaryota</taxon>
        <taxon>Viridiplantae</taxon>
        <taxon>Streptophyta</taxon>
        <taxon>Embryophyta</taxon>
        <taxon>Tracheophyta</taxon>
        <taxon>Spermatophyta</taxon>
        <taxon>Magnoliopsida</taxon>
        <taxon>eudicotyledons</taxon>
        <taxon>Gunneridae</taxon>
        <taxon>Pentapetalae</taxon>
        <taxon>Caryophyllales</taxon>
        <taxon>Cactineae</taxon>
        <taxon>Cactaceae</taxon>
        <taxon>Opuntioideae</taxon>
        <taxon>Opuntia</taxon>
    </lineage>
</organism>
<reference evidence="1" key="2">
    <citation type="submission" date="2020-07" db="EMBL/GenBank/DDBJ databases">
        <authorList>
            <person name="Vera ALvarez R."/>
            <person name="Arias-Moreno D.M."/>
            <person name="Jimenez-Jacinto V."/>
            <person name="Jimenez-Bremont J.F."/>
            <person name="Swaminathan K."/>
            <person name="Moose S.P."/>
            <person name="Guerrero-Gonzalez M.L."/>
            <person name="Marino-Ramirez L."/>
            <person name="Landsman D."/>
            <person name="Rodriguez-Kessler M."/>
            <person name="Delgado-Sanchez P."/>
        </authorList>
    </citation>
    <scope>NUCLEOTIDE SEQUENCE</scope>
    <source>
        <tissue evidence="1">Cladode</tissue>
    </source>
</reference>
<protein>
    <submittedName>
        <fullName evidence="1">Uncharacterized protein</fullName>
    </submittedName>
</protein>
<dbReference type="AlphaFoldDB" id="A0A7C9EGX3"/>
<reference evidence="1" key="1">
    <citation type="journal article" date="2013" name="J. Plant Res.">
        <title>Effect of fungi and light on seed germination of three Opuntia species from semiarid lands of central Mexico.</title>
        <authorList>
            <person name="Delgado-Sanchez P."/>
            <person name="Jimenez-Bremont J.F."/>
            <person name="Guerrero-Gonzalez Mde L."/>
            <person name="Flores J."/>
        </authorList>
    </citation>
    <scope>NUCLEOTIDE SEQUENCE</scope>
    <source>
        <tissue evidence="1">Cladode</tissue>
    </source>
</reference>
<proteinExistence type="predicted"/>
<accession>A0A7C9EGX3</accession>
<name>A0A7C9EGX3_OPUST</name>
<dbReference type="EMBL" id="GISG01227249">
    <property type="protein sequence ID" value="MBA4665427.1"/>
    <property type="molecule type" value="Transcribed_RNA"/>
</dbReference>
<sequence>MNGTNFVFFSCGVCPLFRDVYGVVREKLSLWHRVGRIFLQLLMQTPTSNKATVAHNGDRYERSIVFHVVSDGIFGRSHGWHHVSDLTLLESKRRSSSVA</sequence>